<evidence type="ECO:0000256" key="3">
    <source>
        <dbReference type="ARBA" id="ARBA00022605"/>
    </source>
</evidence>
<dbReference type="SUPFAM" id="SSF53223">
    <property type="entry name" value="Aminoacid dehydrogenase-like, N-terminal domain"/>
    <property type="match status" value="1"/>
</dbReference>
<feature type="domain" description="Tetrahydrofolate dehydrogenase/cyclohydrolase catalytic" evidence="12">
    <location>
        <begin position="15"/>
        <end position="122"/>
    </location>
</feature>
<dbReference type="InterPro" id="IPR020631">
    <property type="entry name" value="THF_DH/CycHdrlase_NAD-bd_dom"/>
</dbReference>
<feature type="binding site" evidence="11">
    <location>
        <begin position="168"/>
        <end position="170"/>
    </location>
    <ligand>
        <name>NADP(+)</name>
        <dbReference type="ChEBI" id="CHEBI:58349"/>
    </ligand>
</feature>
<evidence type="ECO:0000259" key="13">
    <source>
        <dbReference type="Pfam" id="PF02882"/>
    </source>
</evidence>
<comment type="subunit">
    <text evidence="11">Homodimer.</text>
</comment>
<dbReference type="InterPro" id="IPR020630">
    <property type="entry name" value="THF_DH/CycHdrlase_cat_dom"/>
</dbReference>
<dbReference type="EMBL" id="VAFM01000001">
    <property type="protein sequence ID" value="TKW61829.1"/>
    <property type="molecule type" value="Genomic_DNA"/>
</dbReference>
<feature type="domain" description="Tetrahydrofolate dehydrogenase/cyclohydrolase NAD(P)-binding" evidence="13">
    <location>
        <begin position="142"/>
        <end position="281"/>
    </location>
</feature>
<dbReference type="SUPFAM" id="SSF51735">
    <property type="entry name" value="NAD(P)-binding Rossmann-fold domains"/>
    <property type="match status" value="1"/>
</dbReference>
<organism evidence="14 15">
    <name type="scientific">Blastochloris viridis</name>
    <name type="common">Rhodopseudomonas viridis</name>
    <dbReference type="NCBI Taxonomy" id="1079"/>
    <lineage>
        <taxon>Bacteria</taxon>
        <taxon>Pseudomonadati</taxon>
        <taxon>Pseudomonadota</taxon>
        <taxon>Alphaproteobacteria</taxon>
        <taxon>Hyphomicrobiales</taxon>
        <taxon>Blastochloridaceae</taxon>
        <taxon>Blastochloris</taxon>
    </lineage>
</organism>
<evidence type="ECO:0000256" key="11">
    <source>
        <dbReference type="HAMAP-Rule" id="MF_01576"/>
    </source>
</evidence>
<evidence type="ECO:0000256" key="1">
    <source>
        <dbReference type="ARBA" id="ARBA00004777"/>
    </source>
</evidence>
<dbReference type="GO" id="GO:0000105">
    <property type="term" value="P:L-histidine biosynthetic process"/>
    <property type="evidence" value="ECO:0007669"/>
    <property type="project" value="UniProtKB-KW"/>
</dbReference>
<gene>
    <name evidence="11" type="primary">folD</name>
    <name evidence="14" type="ORF">DI628_04205</name>
</gene>
<comment type="pathway">
    <text evidence="1 11">One-carbon metabolism; tetrahydrofolate interconversion.</text>
</comment>
<dbReference type="Pfam" id="PF00763">
    <property type="entry name" value="THF_DHG_CYH"/>
    <property type="match status" value="1"/>
</dbReference>
<dbReference type="PROSITE" id="PS00767">
    <property type="entry name" value="THF_DHG_CYH_2"/>
    <property type="match status" value="1"/>
</dbReference>
<reference evidence="14 15" key="1">
    <citation type="journal article" date="2017" name="Nat. Commun.">
        <title>In situ click chemistry generation of cyclooxygenase-2 inhibitors.</title>
        <authorList>
            <person name="Bhardwaj A."/>
            <person name="Kaur J."/>
            <person name="Wuest M."/>
            <person name="Wuest F."/>
        </authorList>
    </citation>
    <scope>NUCLEOTIDE SEQUENCE [LARGE SCALE GENOMIC DNA]</scope>
    <source>
        <strain evidence="14">S2_018_000_R2_106</strain>
    </source>
</reference>
<dbReference type="GO" id="GO:0035999">
    <property type="term" value="P:tetrahydrofolate interconversion"/>
    <property type="evidence" value="ECO:0007669"/>
    <property type="project" value="UniProtKB-UniRule"/>
</dbReference>
<evidence type="ECO:0000256" key="8">
    <source>
        <dbReference type="ARBA" id="ARBA00023102"/>
    </source>
</evidence>
<dbReference type="GO" id="GO:0005829">
    <property type="term" value="C:cytosol"/>
    <property type="evidence" value="ECO:0007669"/>
    <property type="project" value="TreeGrafter"/>
</dbReference>
<name>A0A6N4REZ9_BLAVI</name>
<keyword evidence="10 11" id="KW-0511">Multifunctional enzyme</keyword>
<evidence type="ECO:0000256" key="2">
    <source>
        <dbReference type="ARBA" id="ARBA00022563"/>
    </source>
</evidence>
<keyword evidence="9 11" id="KW-0486">Methionine biosynthesis</keyword>
<dbReference type="InterPro" id="IPR036291">
    <property type="entry name" value="NAD(P)-bd_dom_sf"/>
</dbReference>
<comment type="caution">
    <text evidence="11">Lacks conserved residue(s) required for the propagation of feature annotation.</text>
</comment>
<evidence type="ECO:0000256" key="6">
    <source>
        <dbReference type="ARBA" id="ARBA00022857"/>
    </source>
</evidence>
<evidence type="ECO:0000313" key="15">
    <source>
        <dbReference type="Proteomes" id="UP000320948"/>
    </source>
</evidence>
<dbReference type="CDD" id="cd01080">
    <property type="entry name" value="NAD_bind_m-THF_DH_Cyclohyd"/>
    <property type="match status" value="1"/>
</dbReference>
<dbReference type="Proteomes" id="UP000320948">
    <property type="component" value="Unassembled WGS sequence"/>
</dbReference>
<keyword evidence="5 11" id="KW-0378">Hydrolase</keyword>
<keyword evidence="3 11" id="KW-0028">Amino-acid biosynthesis</keyword>
<dbReference type="PANTHER" id="PTHR48099">
    <property type="entry name" value="C-1-TETRAHYDROFOLATE SYNTHASE, CYTOPLASMIC-RELATED"/>
    <property type="match status" value="1"/>
</dbReference>
<evidence type="ECO:0000259" key="12">
    <source>
        <dbReference type="Pfam" id="PF00763"/>
    </source>
</evidence>
<dbReference type="InterPro" id="IPR046346">
    <property type="entry name" value="Aminoacid_DH-like_N_sf"/>
</dbReference>
<dbReference type="GO" id="GO:0009086">
    <property type="term" value="P:methionine biosynthetic process"/>
    <property type="evidence" value="ECO:0007669"/>
    <property type="project" value="UniProtKB-KW"/>
</dbReference>
<accession>A0A6N4REZ9</accession>
<keyword evidence="7 11" id="KW-0560">Oxidoreductase</keyword>
<dbReference type="GO" id="GO:0004488">
    <property type="term" value="F:methylenetetrahydrofolate dehydrogenase (NADP+) activity"/>
    <property type="evidence" value="ECO:0007669"/>
    <property type="project" value="UniProtKB-UniRule"/>
</dbReference>
<keyword evidence="4 11" id="KW-0658">Purine biosynthesis</keyword>
<dbReference type="GO" id="GO:0006164">
    <property type="term" value="P:purine nucleotide biosynthetic process"/>
    <property type="evidence" value="ECO:0007669"/>
    <property type="project" value="UniProtKB-KW"/>
</dbReference>
<dbReference type="PANTHER" id="PTHR48099:SF5">
    <property type="entry name" value="C-1-TETRAHYDROFOLATE SYNTHASE, CYTOPLASMIC"/>
    <property type="match status" value="1"/>
</dbReference>
<dbReference type="InterPro" id="IPR020867">
    <property type="entry name" value="THF_DH/CycHdrlase_CS"/>
</dbReference>
<sequence>MSLSTVTTRILAGIPLRDALLEQARDVVRELAQPVRLCIVQVGNHAASNVYIRNKQAACARVGIIAEVVHIHEGQGEQALHATLKALAVESDVTAILVQTPLPRGWDVQAALDLVPALKDVDGLSRASAEMRKDDAAQALLPATPLGVMRLMEALQISPHGTSVAIIGKGMVVGAPLRDMLQRAGAQVIAIDKDTPQPARLTRDCDVIVAAAGAPGLVTAEWVKPGATVIDVGLTRQDGKLLGDVARMDVECIAGALTPVPGGVGPMTVASLITNICDAACLQLGRSRTVWKVDANA</sequence>
<evidence type="ECO:0000256" key="7">
    <source>
        <dbReference type="ARBA" id="ARBA00023002"/>
    </source>
</evidence>
<comment type="similarity">
    <text evidence="11">Belongs to the tetrahydrofolate dehydrogenase/cyclohydrolase family.</text>
</comment>
<evidence type="ECO:0000256" key="5">
    <source>
        <dbReference type="ARBA" id="ARBA00022801"/>
    </source>
</evidence>
<dbReference type="EC" id="1.5.1.5" evidence="11"/>
<dbReference type="UniPathway" id="UPA00193"/>
<keyword evidence="8 11" id="KW-0368">Histidine biosynthesis</keyword>
<proteinExistence type="inferred from homology"/>
<dbReference type="HAMAP" id="MF_01576">
    <property type="entry name" value="THF_DHG_CYH"/>
    <property type="match status" value="1"/>
</dbReference>
<dbReference type="PRINTS" id="PR00085">
    <property type="entry name" value="THFDHDRGNASE"/>
</dbReference>
<evidence type="ECO:0000256" key="9">
    <source>
        <dbReference type="ARBA" id="ARBA00023167"/>
    </source>
</evidence>
<comment type="caution">
    <text evidence="14">The sequence shown here is derived from an EMBL/GenBank/DDBJ whole genome shotgun (WGS) entry which is preliminary data.</text>
</comment>
<keyword evidence="6 11" id="KW-0521">NADP</keyword>
<dbReference type="Gene3D" id="3.40.50.10860">
    <property type="entry name" value="Leucine Dehydrogenase, chain A, domain 1"/>
    <property type="match status" value="1"/>
</dbReference>
<dbReference type="Gene3D" id="3.40.50.720">
    <property type="entry name" value="NAD(P)-binding Rossmann-like Domain"/>
    <property type="match status" value="1"/>
</dbReference>
<dbReference type="GO" id="GO:0004477">
    <property type="term" value="F:methenyltetrahydrofolate cyclohydrolase activity"/>
    <property type="evidence" value="ECO:0007669"/>
    <property type="project" value="UniProtKB-UniRule"/>
</dbReference>
<protein>
    <recommendedName>
        <fullName evidence="11">Bifunctional protein FolD</fullName>
    </recommendedName>
    <domain>
        <recommendedName>
            <fullName evidence="11">Methylenetetrahydrofolate dehydrogenase</fullName>
            <ecNumber evidence="11">1.5.1.5</ecNumber>
        </recommendedName>
    </domain>
    <domain>
        <recommendedName>
            <fullName evidence="11">Methenyltetrahydrofolate cyclohydrolase</fullName>
            <ecNumber evidence="11">3.5.4.9</ecNumber>
        </recommendedName>
    </domain>
</protein>
<dbReference type="InterPro" id="IPR000672">
    <property type="entry name" value="THF_DH/CycHdrlase"/>
</dbReference>
<dbReference type="AlphaFoldDB" id="A0A6N4REZ9"/>
<keyword evidence="2 11" id="KW-0554">One-carbon metabolism</keyword>
<comment type="catalytic activity">
    <reaction evidence="11">
        <text>(6R)-5,10-methylene-5,6,7,8-tetrahydrofolate + NADP(+) = (6R)-5,10-methenyltetrahydrofolate + NADPH</text>
        <dbReference type="Rhea" id="RHEA:22812"/>
        <dbReference type="ChEBI" id="CHEBI:15636"/>
        <dbReference type="ChEBI" id="CHEBI:57455"/>
        <dbReference type="ChEBI" id="CHEBI:57783"/>
        <dbReference type="ChEBI" id="CHEBI:58349"/>
        <dbReference type="EC" id="1.5.1.5"/>
    </reaction>
</comment>
<evidence type="ECO:0000256" key="10">
    <source>
        <dbReference type="ARBA" id="ARBA00023268"/>
    </source>
</evidence>
<dbReference type="Pfam" id="PF02882">
    <property type="entry name" value="THF_DHG_CYH_C"/>
    <property type="match status" value="1"/>
</dbReference>
<evidence type="ECO:0000313" key="14">
    <source>
        <dbReference type="EMBL" id="TKW61829.1"/>
    </source>
</evidence>
<comment type="catalytic activity">
    <reaction evidence="11">
        <text>(6R)-5,10-methenyltetrahydrofolate + H2O = (6R)-10-formyltetrahydrofolate + H(+)</text>
        <dbReference type="Rhea" id="RHEA:23700"/>
        <dbReference type="ChEBI" id="CHEBI:15377"/>
        <dbReference type="ChEBI" id="CHEBI:15378"/>
        <dbReference type="ChEBI" id="CHEBI:57455"/>
        <dbReference type="ChEBI" id="CHEBI:195366"/>
        <dbReference type="EC" id="3.5.4.9"/>
    </reaction>
</comment>
<dbReference type="EC" id="3.5.4.9" evidence="11"/>
<evidence type="ECO:0000256" key="4">
    <source>
        <dbReference type="ARBA" id="ARBA00022755"/>
    </source>
</evidence>
<comment type="function">
    <text evidence="11">Catalyzes the oxidation of 5,10-methylenetetrahydrofolate to 5,10-methenyltetrahydrofolate and then the hydrolysis of 5,10-methenyltetrahydrofolate to 10-formyltetrahydrofolate.</text>
</comment>